<dbReference type="SUPFAM" id="SSF81901">
    <property type="entry name" value="HCP-like"/>
    <property type="match status" value="1"/>
</dbReference>
<keyword evidence="2" id="KW-1185">Reference proteome</keyword>
<evidence type="ECO:0000313" key="1">
    <source>
        <dbReference type="EMBL" id="CAG8844354.1"/>
    </source>
</evidence>
<proteinExistence type="predicted"/>
<dbReference type="EMBL" id="CAJVQB010075609">
    <property type="protein sequence ID" value="CAG8844354.1"/>
    <property type="molecule type" value="Genomic_DNA"/>
</dbReference>
<dbReference type="InterPro" id="IPR006597">
    <property type="entry name" value="Sel1-like"/>
</dbReference>
<reference evidence="1 2" key="1">
    <citation type="submission" date="2021-06" db="EMBL/GenBank/DDBJ databases">
        <authorList>
            <person name="Kallberg Y."/>
            <person name="Tangrot J."/>
            <person name="Rosling A."/>
        </authorList>
    </citation>
    <scope>NUCLEOTIDE SEQUENCE [LARGE SCALE GENOMIC DNA]</scope>
    <source>
        <strain evidence="1 2">120-4 pot B 10/14</strain>
    </source>
</reference>
<dbReference type="Proteomes" id="UP000789901">
    <property type="component" value="Unassembled WGS sequence"/>
</dbReference>
<feature type="non-terminal residue" evidence="1">
    <location>
        <position position="1"/>
    </location>
</feature>
<gene>
    <name evidence="1" type="ORF">GMARGA_LOCUS37054</name>
</gene>
<comment type="caution">
    <text evidence="1">The sequence shown here is derived from an EMBL/GenBank/DDBJ whole genome shotgun (WGS) entry which is preliminary data.</text>
</comment>
<dbReference type="InterPro" id="IPR011990">
    <property type="entry name" value="TPR-like_helical_dom_sf"/>
</dbReference>
<name>A0ABN7X1G2_GIGMA</name>
<feature type="non-terminal residue" evidence="1">
    <location>
        <position position="72"/>
    </location>
</feature>
<sequence length="72" mass="7857">DNNKNAGEILNSVDKGNANAKNMVGYCYYAGNGTSIDRKETFEYYIKSAKGGCITSQINLWSLGKGTYHGLQ</sequence>
<accession>A0ABN7X1G2</accession>
<organism evidence="1 2">
    <name type="scientific">Gigaspora margarita</name>
    <dbReference type="NCBI Taxonomy" id="4874"/>
    <lineage>
        <taxon>Eukaryota</taxon>
        <taxon>Fungi</taxon>
        <taxon>Fungi incertae sedis</taxon>
        <taxon>Mucoromycota</taxon>
        <taxon>Glomeromycotina</taxon>
        <taxon>Glomeromycetes</taxon>
        <taxon>Diversisporales</taxon>
        <taxon>Gigasporaceae</taxon>
        <taxon>Gigaspora</taxon>
    </lineage>
</organism>
<protein>
    <submittedName>
        <fullName evidence="1">29238_t:CDS:1</fullName>
    </submittedName>
</protein>
<evidence type="ECO:0000313" key="2">
    <source>
        <dbReference type="Proteomes" id="UP000789901"/>
    </source>
</evidence>
<dbReference type="Gene3D" id="1.25.40.10">
    <property type="entry name" value="Tetratricopeptide repeat domain"/>
    <property type="match status" value="1"/>
</dbReference>
<dbReference type="SMART" id="SM00671">
    <property type="entry name" value="SEL1"/>
    <property type="match status" value="1"/>
</dbReference>